<keyword evidence="1" id="KW-0472">Membrane</keyword>
<dbReference type="PANTHER" id="PTHR12126">
    <property type="entry name" value="NADH-UBIQUINONE OXIDOREDUCTASE 39 KDA SUBUNIT-RELATED"/>
    <property type="match status" value="1"/>
</dbReference>
<dbReference type="Pfam" id="PF13460">
    <property type="entry name" value="NAD_binding_10"/>
    <property type="match status" value="1"/>
</dbReference>
<evidence type="ECO:0000313" key="3">
    <source>
        <dbReference type="EMBL" id="OOC08917.1"/>
    </source>
</evidence>
<dbReference type="STRING" id="252474.B1A74_13730"/>
<dbReference type="InterPro" id="IPR016040">
    <property type="entry name" value="NAD(P)-bd_dom"/>
</dbReference>
<evidence type="ECO:0000259" key="2">
    <source>
        <dbReference type="Pfam" id="PF13460"/>
    </source>
</evidence>
<dbReference type="InterPro" id="IPR051207">
    <property type="entry name" value="ComplexI_NDUFA9_subunit"/>
</dbReference>
<dbReference type="Pfam" id="PF13781">
    <property type="entry name" value="DoxX_3"/>
    <property type="match status" value="1"/>
</dbReference>
<dbReference type="GO" id="GO:0044877">
    <property type="term" value="F:protein-containing complex binding"/>
    <property type="evidence" value="ECO:0007669"/>
    <property type="project" value="TreeGrafter"/>
</dbReference>
<dbReference type="EMBL" id="MUZR01000082">
    <property type="protein sequence ID" value="OOC08917.1"/>
    <property type="molecule type" value="Genomic_DNA"/>
</dbReference>
<feature type="transmembrane region" description="Helical" evidence="1">
    <location>
        <begin position="368"/>
        <end position="392"/>
    </location>
</feature>
<evidence type="ECO:0000256" key="1">
    <source>
        <dbReference type="SAM" id="Phobius"/>
    </source>
</evidence>
<organism evidence="3 4">
    <name type="scientific">Thioalkalivibrio halophilus</name>
    <dbReference type="NCBI Taxonomy" id="252474"/>
    <lineage>
        <taxon>Bacteria</taxon>
        <taxon>Pseudomonadati</taxon>
        <taxon>Pseudomonadota</taxon>
        <taxon>Gammaproteobacteria</taxon>
        <taxon>Chromatiales</taxon>
        <taxon>Ectothiorhodospiraceae</taxon>
        <taxon>Thioalkalivibrio</taxon>
    </lineage>
</organism>
<keyword evidence="1" id="KW-0812">Transmembrane</keyword>
<keyword evidence="4" id="KW-1185">Reference proteome</keyword>
<dbReference type="Gene3D" id="3.40.50.720">
    <property type="entry name" value="NAD(P)-binding Rossmann-like Domain"/>
    <property type="match status" value="1"/>
</dbReference>
<comment type="caution">
    <text evidence="3">The sequence shown here is derived from an EMBL/GenBank/DDBJ whole genome shotgun (WGS) entry which is preliminary data.</text>
</comment>
<dbReference type="SUPFAM" id="SSF51735">
    <property type="entry name" value="NAD(P)-binding Rossmann-fold domains"/>
    <property type="match status" value="1"/>
</dbReference>
<keyword evidence="1" id="KW-1133">Transmembrane helix</keyword>
<dbReference type="InterPro" id="IPR025695">
    <property type="entry name" value="DoxX-like"/>
</dbReference>
<sequence length="424" mass="45363">MRILLTGSTGFVGRHLERALRERGHEVVGCARGAAPVHCDFTRDHRPEDWLGRVTGMDVVINAAGIAREQGAQSFAALHERAPAALFTACEQAGVGRVIQISVLGADPAADDPWLRSRGRSDADLAARPLDWLILRPSIVHGEGGASTGFLRALAALPWVPLVGDGGQMLQPVHVDDLVRAVVQAVECGEPRCQVLDCVGAEPVTLARVLARWRAWLGAGRWRALPVAPRLARAGAALAGRLHVAPVNGSMVDLLRRGSTAPVEPFERGFGWRPRGFAGALAARPSSEAELWHARLYGLRPLLRFALAFFWIWTGLVSALLHPPQASLDLLASAGLTAAPAVTALYGLALVDVLLGLALLAGWRVREVAWIQVVMMAGYTLGAGLLLPQLWIDPFGPLSKNLPLIVATLMLIAMEGPRRCSTSD</sequence>
<feature type="transmembrane region" description="Helical" evidence="1">
    <location>
        <begin position="302"/>
        <end position="321"/>
    </location>
</feature>
<dbReference type="RefSeq" id="WP_077244963.1">
    <property type="nucleotide sequence ID" value="NZ_MUZR01000082.1"/>
</dbReference>
<evidence type="ECO:0000313" key="4">
    <source>
        <dbReference type="Proteomes" id="UP000189177"/>
    </source>
</evidence>
<dbReference type="PANTHER" id="PTHR12126:SF11">
    <property type="entry name" value="NADH DEHYDROGENASE [UBIQUINONE] 1 ALPHA SUBCOMPLEX SUBUNIT 9, MITOCHONDRIAL"/>
    <property type="match status" value="1"/>
</dbReference>
<feature type="transmembrane region" description="Helical" evidence="1">
    <location>
        <begin position="341"/>
        <end position="361"/>
    </location>
</feature>
<proteinExistence type="predicted"/>
<name>A0A1V2ZUW2_9GAMM</name>
<protein>
    <recommendedName>
        <fullName evidence="2">NAD(P)-binding domain-containing protein</fullName>
    </recommendedName>
</protein>
<reference evidence="3 4" key="1">
    <citation type="submission" date="2017-02" db="EMBL/GenBank/DDBJ databases">
        <title>Genomic diversity within the haloalkaliphilic genus Thioalkalivibrio.</title>
        <authorList>
            <person name="Ahn A.-C."/>
            <person name="Meier-Kolthoff J."/>
            <person name="Overmars L."/>
            <person name="Richter M."/>
            <person name="Woyke T."/>
            <person name="Sorokin D.Y."/>
            <person name="Muyzer G."/>
        </authorList>
    </citation>
    <scope>NUCLEOTIDE SEQUENCE [LARGE SCALE GENOMIC DNA]</scope>
    <source>
        <strain evidence="3 4">HL17</strain>
    </source>
</reference>
<feature type="domain" description="NAD(P)-binding" evidence="2">
    <location>
        <begin position="7"/>
        <end position="143"/>
    </location>
</feature>
<dbReference type="AlphaFoldDB" id="A0A1V2ZUW2"/>
<dbReference type="Proteomes" id="UP000189177">
    <property type="component" value="Unassembled WGS sequence"/>
</dbReference>
<dbReference type="OrthoDB" id="9803892at2"/>
<dbReference type="InterPro" id="IPR036291">
    <property type="entry name" value="NAD(P)-bd_dom_sf"/>
</dbReference>
<accession>A0A1V2ZUW2</accession>
<gene>
    <name evidence="3" type="ORF">B1A74_13730</name>
</gene>